<dbReference type="InterPro" id="IPR008271">
    <property type="entry name" value="Ser/Thr_kinase_AS"/>
</dbReference>
<gene>
    <name evidence="2" type="ORF">K432DRAFT_426857</name>
</gene>
<dbReference type="Proteomes" id="UP000250266">
    <property type="component" value="Unassembled WGS sequence"/>
</dbReference>
<dbReference type="EMBL" id="KV745028">
    <property type="protein sequence ID" value="OCK79014.1"/>
    <property type="molecule type" value="Genomic_DNA"/>
</dbReference>
<reference evidence="2 3" key="1">
    <citation type="journal article" date="2016" name="Nat. Commun.">
        <title>Ectomycorrhizal ecology is imprinted in the genome of the dominant symbiotic fungus Cenococcum geophilum.</title>
        <authorList>
            <consortium name="DOE Joint Genome Institute"/>
            <person name="Peter M."/>
            <person name="Kohler A."/>
            <person name="Ohm R.A."/>
            <person name="Kuo A."/>
            <person name="Krutzmann J."/>
            <person name="Morin E."/>
            <person name="Arend M."/>
            <person name="Barry K.W."/>
            <person name="Binder M."/>
            <person name="Choi C."/>
            <person name="Clum A."/>
            <person name="Copeland A."/>
            <person name="Grisel N."/>
            <person name="Haridas S."/>
            <person name="Kipfer T."/>
            <person name="LaButti K."/>
            <person name="Lindquist E."/>
            <person name="Lipzen A."/>
            <person name="Maire R."/>
            <person name="Meier B."/>
            <person name="Mihaltcheva S."/>
            <person name="Molinier V."/>
            <person name="Murat C."/>
            <person name="Poggeler S."/>
            <person name="Quandt C.A."/>
            <person name="Sperisen C."/>
            <person name="Tritt A."/>
            <person name="Tisserant E."/>
            <person name="Crous P.W."/>
            <person name="Henrissat B."/>
            <person name="Nehls U."/>
            <person name="Egli S."/>
            <person name="Spatafora J.W."/>
            <person name="Grigoriev I.V."/>
            <person name="Martin F.M."/>
        </authorList>
    </citation>
    <scope>NUCLEOTIDE SEQUENCE [LARGE SCALE GENOMIC DNA]</scope>
    <source>
        <strain evidence="2 3">CBS 459.81</strain>
    </source>
</reference>
<keyword evidence="3" id="KW-1185">Reference proteome</keyword>
<dbReference type="GO" id="GO:0004674">
    <property type="term" value="F:protein serine/threonine kinase activity"/>
    <property type="evidence" value="ECO:0007669"/>
    <property type="project" value="TreeGrafter"/>
</dbReference>
<dbReference type="PROSITE" id="PS00108">
    <property type="entry name" value="PROTEIN_KINASE_ST"/>
    <property type="match status" value="1"/>
</dbReference>
<dbReference type="GO" id="GO:0005737">
    <property type="term" value="C:cytoplasm"/>
    <property type="evidence" value="ECO:0007669"/>
    <property type="project" value="TreeGrafter"/>
</dbReference>
<dbReference type="Gene3D" id="1.10.510.10">
    <property type="entry name" value="Transferase(Phosphotransferase) domain 1"/>
    <property type="match status" value="1"/>
</dbReference>
<dbReference type="PANTHER" id="PTHR24361">
    <property type="entry name" value="MITOGEN-ACTIVATED KINASE KINASE KINASE"/>
    <property type="match status" value="1"/>
</dbReference>
<evidence type="ECO:0000259" key="1">
    <source>
        <dbReference type="PROSITE" id="PS50011"/>
    </source>
</evidence>
<dbReference type="GO" id="GO:0005524">
    <property type="term" value="F:ATP binding"/>
    <property type="evidence" value="ECO:0007669"/>
    <property type="project" value="InterPro"/>
</dbReference>
<sequence>MARLPDLVRDSQLDTEFRNGYTVHKIFESNAFSRRRAIPREEYWMVGRHVGGGGCGSIWLERCVHGTPNGTVRAVKKIALGRQGLKDVTYIRELEAAAKFSQPKYVNWFVQCFGWYECSGSLCIAMEYCELGDLQGYLSSNPPLPERESQEIMFQILEGIRYMHEHAFAHRDLKPANILVKAIPPEPWWVKITDFGISKRIEESLGVPSTMRGTPHFIAPEIYSSIANSTGNAPVFLNPYAADMWALGEIAFQMLTKQPSFKDPFQLFLHAQNPQINPFPVSLLMQHNVSASGQAFISSLMPVSPERRLTVVQALDHEWVEQCKLSCPSPTSATSNSTNAGLNVPVISTTDSLNEQFATWNSSLGSTSETQTSIPPFFADEQNRTLKTDIQFAFRNQQTGRQRIARPIRVK</sequence>
<dbReference type="SMART" id="SM00220">
    <property type="entry name" value="S_TKc"/>
    <property type="match status" value="1"/>
</dbReference>
<evidence type="ECO:0000313" key="3">
    <source>
        <dbReference type="Proteomes" id="UP000250266"/>
    </source>
</evidence>
<proteinExistence type="predicted"/>
<dbReference type="PROSITE" id="PS50011">
    <property type="entry name" value="PROTEIN_KINASE_DOM"/>
    <property type="match status" value="1"/>
</dbReference>
<dbReference type="InterPro" id="IPR053235">
    <property type="entry name" value="Ser_Thr_kinase"/>
</dbReference>
<dbReference type="Pfam" id="PF00069">
    <property type="entry name" value="Pkinase"/>
    <property type="match status" value="1"/>
</dbReference>
<keyword evidence="2" id="KW-0418">Kinase</keyword>
<dbReference type="SUPFAM" id="SSF56112">
    <property type="entry name" value="Protein kinase-like (PK-like)"/>
    <property type="match status" value="1"/>
</dbReference>
<dbReference type="InterPro" id="IPR011009">
    <property type="entry name" value="Kinase-like_dom_sf"/>
</dbReference>
<dbReference type="AlphaFoldDB" id="A0A8E2E880"/>
<dbReference type="InterPro" id="IPR000719">
    <property type="entry name" value="Prot_kinase_dom"/>
</dbReference>
<protein>
    <submittedName>
        <fullName evidence="2">Kinase-like protein</fullName>
    </submittedName>
</protein>
<keyword evidence="2" id="KW-0808">Transferase</keyword>
<accession>A0A8E2E880</accession>
<feature type="domain" description="Protein kinase" evidence="1">
    <location>
        <begin position="44"/>
        <end position="320"/>
    </location>
</feature>
<evidence type="ECO:0000313" key="2">
    <source>
        <dbReference type="EMBL" id="OCK79014.1"/>
    </source>
</evidence>
<name>A0A8E2E880_9PEZI</name>
<dbReference type="OrthoDB" id="10252171at2759"/>
<organism evidence="2 3">
    <name type="scientific">Lepidopterella palustris CBS 459.81</name>
    <dbReference type="NCBI Taxonomy" id="1314670"/>
    <lineage>
        <taxon>Eukaryota</taxon>
        <taxon>Fungi</taxon>
        <taxon>Dikarya</taxon>
        <taxon>Ascomycota</taxon>
        <taxon>Pezizomycotina</taxon>
        <taxon>Dothideomycetes</taxon>
        <taxon>Pleosporomycetidae</taxon>
        <taxon>Mytilinidiales</taxon>
        <taxon>Argynnaceae</taxon>
        <taxon>Lepidopterella</taxon>
    </lineage>
</organism>